<dbReference type="RefSeq" id="WP_193351968.1">
    <property type="nucleotide sequence ID" value="NC_014328.1"/>
</dbReference>
<proteinExistence type="predicted"/>
<dbReference type="Proteomes" id="UP000077020">
    <property type="component" value="Unassembled WGS sequence"/>
</dbReference>
<sequence>MATYTILLVLMVLTRHQYIYDNTKQIEEIAYLVNGTIKWKSKNMPEWIRKILK</sequence>
<evidence type="ECO:0000313" key="2">
    <source>
        <dbReference type="Proteomes" id="UP000077020"/>
    </source>
</evidence>
<gene>
    <name evidence="1" type="ORF">WX45_01425</name>
</gene>
<name>A0ABX2TZ12_CLOLD</name>
<accession>A0ABX2TZ12</accession>
<comment type="caution">
    <text evidence="1">The sequence shown here is derived from an EMBL/GenBank/DDBJ whole genome shotgun (WGS) entry which is preliminary data.</text>
</comment>
<dbReference type="EMBL" id="LITS01000001">
    <property type="protein sequence ID" value="OAA89593.1"/>
    <property type="molecule type" value="Genomic_DNA"/>
</dbReference>
<organism evidence="1 2">
    <name type="scientific">Clostridium ljungdahlii (strain ATCC 55383 / DSM 13528 / PETC)</name>
    <dbReference type="NCBI Taxonomy" id="748727"/>
    <lineage>
        <taxon>Bacteria</taxon>
        <taxon>Bacillati</taxon>
        <taxon>Bacillota</taxon>
        <taxon>Clostridia</taxon>
        <taxon>Eubacteriales</taxon>
        <taxon>Clostridiaceae</taxon>
        <taxon>Clostridium</taxon>
    </lineage>
</organism>
<protein>
    <submittedName>
        <fullName evidence="1">Uncharacterized protein</fullName>
    </submittedName>
</protein>
<reference evidence="1 2" key="1">
    <citation type="journal article" date="2016" name="Biotechnol. Bioeng.">
        <title>Traits of selected Clostridium strains for syngas fermentation to ethanol.</title>
        <authorList>
            <person name="Martin M.E."/>
            <person name="Richter H."/>
            <person name="Saha S."/>
            <person name="Angenent L.T."/>
        </authorList>
    </citation>
    <scope>NUCLEOTIDE SEQUENCE [LARGE SCALE GENOMIC DNA]</scope>
    <source>
        <strain evidence="1 2">PETC</strain>
    </source>
</reference>
<evidence type="ECO:0000313" key="1">
    <source>
        <dbReference type="EMBL" id="OAA89593.1"/>
    </source>
</evidence>
<keyword evidence="2" id="KW-1185">Reference proteome</keyword>